<evidence type="ECO:0000256" key="5">
    <source>
        <dbReference type="ARBA" id="ARBA00023136"/>
    </source>
</evidence>
<evidence type="ECO:0000256" key="3">
    <source>
        <dbReference type="ARBA" id="ARBA00022692"/>
    </source>
</evidence>
<feature type="transmembrane region" description="Helical" evidence="6">
    <location>
        <begin position="89"/>
        <end position="107"/>
    </location>
</feature>
<comment type="similarity">
    <text evidence="2">Belongs to the GtrA family.</text>
</comment>
<evidence type="ECO:0000256" key="1">
    <source>
        <dbReference type="ARBA" id="ARBA00004141"/>
    </source>
</evidence>
<sequence>MSRGFALRADSGTTGGTERSARFVVVGGVNTLVGLGVYPLLLWALRPAGVGYMGALLISQAVCLVFAYTTQKLFVFGTRGNIAREFVRFASYYLGIYALNWVALPFLVEIVGIRPIVAQLGFTILTVIGSYIFHSRLTFRGGTA</sequence>
<reference evidence="8" key="1">
    <citation type="submission" date="2023-04" db="EMBL/GenBank/DDBJ databases">
        <title>Sphingomonas sp. MAHUQ-71 isolated from rice field.</title>
        <authorList>
            <person name="Huq M.A."/>
        </authorList>
    </citation>
    <scope>NUCLEOTIDE SEQUENCE</scope>
    <source>
        <strain evidence="8">MAHUQ-71</strain>
    </source>
</reference>
<dbReference type="RefSeq" id="WP_281045285.1">
    <property type="nucleotide sequence ID" value="NZ_JARYGZ010000002.1"/>
</dbReference>
<keyword evidence="9" id="KW-1185">Reference proteome</keyword>
<name>A0ABT6N3P3_9SPHN</name>
<comment type="subcellular location">
    <subcellularLocation>
        <location evidence="1">Membrane</location>
        <topology evidence="1">Multi-pass membrane protein</topology>
    </subcellularLocation>
</comment>
<comment type="caution">
    <text evidence="8">The sequence shown here is derived from an EMBL/GenBank/DDBJ whole genome shotgun (WGS) entry which is preliminary data.</text>
</comment>
<dbReference type="Proteomes" id="UP001160625">
    <property type="component" value="Unassembled WGS sequence"/>
</dbReference>
<proteinExistence type="inferred from homology"/>
<feature type="transmembrane region" description="Helical" evidence="6">
    <location>
        <begin position="50"/>
        <end position="68"/>
    </location>
</feature>
<dbReference type="InterPro" id="IPR007267">
    <property type="entry name" value="GtrA_DPMS_TM"/>
</dbReference>
<feature type="domain" description="GtrA/DPMS transmembrane" evidence="7">
    <location>
        <begin position="22"/>
        <end position="139"/>
    </location>
</feature>
<keyword evidence="4 6" id="KW-1133">Transmembrane helix</keyword>
<feature type="transmembrane region" description="Helical" evidence="6">
    <location>
        <begin position="113"/>
        <end position="133"/>
    </location>
</feature>
<gene>
    <name evidence="8" type="ORF">QGN17_14400</name>
</gene>
<evidence type="ECO:0000313" key="9">
    <source>
        <dbReference type="Proteomes" id="UP001160625"/>
    </source>
</evidence>
<evidence type="ECO:0000256" key="2">
    <source>
        <dbReference type="ARBA" id="ARBA00009399"/>
    </source>
</evidence>
<dbReference type="Pfam" id="PF04138">
    <property type="entry name" value="GtrA_DPMS_TM"/>
    <property type="match status" value="1"/>
</dbReference>
<accession>A0ABT6N3P3</accession>
<dbReference type="InterPro" id="IPR051401">
    <property type="entry name" value="GtrA_CellWall_Glycosyl"/>
</dbReference>
<dbReference type="EMBL" id="JARYGZ010000002">
    <property type="protein sequence ID" value="MDH7639923.1"/>
    <property type="molecule type" value="Genomic_DNA"/>
</dbReference>
<dbReference type="PANTHER" id="PTHR38459">
    <property type="entry name" value="PROPHAGE BACTOPRENOL-LINKED GLUCOSE TRANSLOCASE HOMOLOG"/>
    <property type="match status" value="1"/>
</dbReference>
<evidence type="ECO:0000313" key="8">
    <source>
        <dbReference type="EMBL" id="MDH7639923.1"/>
    </source>
</evidence>
<protein>
    <submittedName>
        <fullName evidence="8">GtrA family protein</fullName>
    </submittedName>
</protein>
<evidence type="ECO:0000256" key="6">
    <source>
        <dbReference type="SAM" id="Phobius"/>
    </source>
</evidence>
<feature type="transmembrane region" description="Helical" evidence="6">
    <location>
        <begin position="21"/>
        <end position="44"/>
    </location>
</feature>
<evidence type="ECO:0000256" key="4">
    <source>
        <dbReference type="ARBA" id="ARBA00022989"/>
    </source>
</evidence>
<evidence type="ECO:0000259" key="7">
    <source>
        <dbReference type="Pfam" id="PF04138"/>
    </source>
</evidence>
<keyword evidence="5 6" id="KW-0472">Membrane</keyword>
<organism evidence="8 9">
    <name type="scientific">Sphingomonas oryzagri</name>
    <dbReference type="NCBI Taxonomy" id="3042314"/>
    <lineage>
        <taxon>Bacteria</taxon>
        <taxon>Pseudomonadati</taxon>
        <taxon>Pseudomonadota</taxon>
        <taxon>Alphaproteobacteria</taxon>
        <taxon>Sphingomonadales</taxon>
        <taxon>Sphingomonadaceae</taxon>
        <taxon>Sphingomonas</taxon>
    </lineage>
</organism>
<keyword evidence="3 6" id="KW-0812">Transmembrane</keyword>
<dbReference type="PANTHER" id="PTHR38459:SF1">
    <property type="entry name" value="PROPHAGE BACTOPRENOL-LINKED GLUCOSE TRANSLOCASE HOMOLOG"/>
    <property type="match status" value="1"/>
</dbReference>